<dbReference type="Pfam" id="PF00326">
    <property type="entry name" value="Peptidase_S9"/>
    <property type="match status" value="1"/>
</dbReference>
<keyword evidence="4" id="KW-1185">Reference proteome</keyword>
<evidence type="ECO:0000313" key="4">
    <source>
        <dbReference type="Proteomes" id="UP000242258"/>
    </source>
</evidence>
<dbReference type="InterPro" id="IPR002470">
    <property type="entry name" value="Peptidase_S9A"/>
</dbReference>
<dbReference type="InterPro" id="IPR029058">
    <property type="entry name" value="AB_hydrolase_fold"/>
</dbReference>
<dbReference type="Gene3D" id="3.40.50.1820">
    <property type="entry name" value="alpha/beta hydrolase"/>
    <property type="match status" value="1"/>
</dbReference>
<dbReference type="SUPFAM" id="SSF53474">
    <property type="entry name" value="alpha/beta-Hydrolases"/>
    <property type="match status" value="1"/>
</dbReference>
<proteinExistence type="predicted"/>
<evidence type="ECO:0000256" key="1">
    <source>
        <dbReference type="ARBA" id="ARBA00022801"/>
    </source>
</evidence>
<comment type="caution">
    <text evidence="3">The sequence shown here is derived from an EMBL/GenBank/DDBJ whole genome shotgun (WGS) entry which is preliminary data.</text>
</comment>
<organism evidence="3 4">
    <name type="scientific">Rheinheimera salexigens</name>
    <dbReference type="NCBI Taxonomy" id="1628148"/>
    <lineage>
        <taxon>Bacteria</taxon>
        <taxon>Pseudomonadati</taxon>
        <taxon>Pseudomonadota</taxon>
        <taxon>Gammaproteobacteria</taxon>
        <taxon>Chromatiales</taxon>
        <taxon>Chromatiaceae</taxon>
        <taxon>Rheinheimera</taxon>
    </lineage>
</organism>
<dbReference type="GO" id="GO:0004252">
    <property type="term" value="F:serine-type endopeptidase activity"/>
    <property type="evidence" value="ECO:0007669"/>
    <property type="project" value="InterPro"/>
</dbReference>
<dbReference type="PRINTS" id="PR00862">
    <property type="entry name" value="PROLIGOPTASE"/>
</dbReference>
<dbReference type="SUPFAM" id="SSF82171">
    <property type="entry name" value="DPP6 N-terminal domain-like"/>
    <property type="match status" value="1"/>
</dbReference>
<evidence type="ECO:0000259" key="2">
    <source>
        <dbReference type="Pfam" id="PF00326"/>
    </source>
</evidence>
<dbReference type="STRING" id="1628148.BI198_00685"/>
<name>A0A1E7Q9U8_9GAMM</name>
<accession>A0A1E7Q9U8</accession>
<sequence>MKKRNDMLKRTILALWLLWPLVLAAEISIADYAKHNQFIEVKISPTGQYLAATNRVEDGTIQIVVIDRKDMKVISQRHFSGADSIASFDWANKNRLILTLAREFGALEAPMYTGEIFAVDANGKKEVMLTGYRSRAKDTTASSIVDFMPEDKNHIMIASWSWFSKEPHVEFYRLNIISGRKFRAGTAPIRAIKGTMVRALAEKDGFVSLVVGIDPTDISQNVLLHRTESNSNWREIKRYSRNKGDFIPLTFSADNKKVYGISDTNSSTQSISVIDLDSLQETILATHPKVDIRPIFSFRNGKTTEIIGTRYEYDAINSQYFQDVNDTKFSSQLQGLEAAFPGQLVQINSATADNSLMVVSARSANNTPTFYLYDTKNNKVSFLLTAAPWLENKLPETQIVHYKARDGQELQGLLTLPKNTAAKNLPLIMLPHGGPHGIRDSIAYIDKDAKVLAEHGYAVFQPNFRGSGGFGRDFLTSGYQKWGTLMIDDMTDGVMQLITDGIVDKQRICSYGGSYGGYAALMSAIREPDLYQCVINFVGVTDLALMFKEGDIPTSNMGTSVLEDYLGRSDDVLVKQSPIHNLDKLKAPVFIIHGALDQRVPLSHAEKLRDGLQQRNHPMEWLVKATEGHGFYKPENNIERWQKMLAFIDKYIGKANSI</sequence>
<keyword evidence="1" id="KW-0378">Hydrolase</keyword>
<dbReference type="PANTHER" id="PTHR42776">
    <property type="entry name" value="SERINE PEPTIDASE S9 FAMILY MEMBER"/>
    <property type="match status" value="1"/>
</dbReference>
<dbReference type="InterPro" id="IPR001375">
    <property type="entry name" value="Peptidase_S9_cat"/>
</dbReference>
<gene>
    <name evidence="3" type="ORF">BI198_00685</name>
</gene>
<dbReference type="EMBL" id="MKEK01000001">
    <property type="protein sequence ID" value="OEY70871.1"/>
    <property type="molecule type" value="Genomic_DNA"/>
</dbReference>
<feature type="domain" description="Peptidase S9 prolyl oligopeptidase catalytic" evidence="2">
    <location>
        <begin position="447"/>
        <end position="654"/>
    </location>
</feature>
<dbReference type="Proteomes" id="UP000242258">
    <property type="component" value="Unassembled WGS sequence"/>
</dbReference>
<dbReference type="AlphaFoldDB" id="A0A1E7Q9U8"/>
<evidence type="ECO:0000313" key="3">
    <source>
        <dbReference type="EMBL" id="OEY70871.1"/>
    </source>
</evidence>
<dbReference type="PANTHER" id="PTHR42776:SF27">
    <property type="entry name" value="DIPEPTIDYL PEPTIDASE FAMILY MEMBER 6"/>
    <property type="match status" value="1"/>
</dbReference>
<protein>
    <submittedName>
        <fullName evidence="3">Peptidase S9</fullName>
    </submittedName>
</protein>
<reference evidence="4" key="1">
    <citation type="submission" date="2016-09" db="EMBL/GenBank/DDBJ databases">
        <authorList>
            <person name="Wan X."/>
            <person name="Hou S."/>
        </authorList>
    </citation>
    <scope>NUCLEOTIDE SEQUENCE [LARGE SCALE GENOMIC DNA]</scope>
    <source>
        <strain evidence="4">KH87</strain>
    </source>
</reference>
<dbReference type="GO" id="GO:0006508">
    <property type="term" value="P:proteolysis"/>
    <property type="evidence" value="ECO:0007669"/>
    <property type="project" value="InterPro"/>
</dbReference>